<proteinExistence type="predicted"/>
<dbReference type="PANTHER" id="PTHR12558">
    <property type="entry name" value="CELL DIVISION CYCLE 16,23,27"/>
    <property type="match status" value="1"/>
</dbReference>
<evidence type="ECO:0000256" key="1">
    <source>
        <dbReference type="ARBA" id="ARBA00022737"/>
    </source>
</evidence>
<organism evidence="5 6">
    <name type="scientific">Alloacidobacterium dinghuense</name>
    <dbReference type="NCBI Taxonomy" id="2763107"/>
    <lineage>
        <taxon>Bacteria</taxon>
        <taxon>Pseudomonadati</taxon>
        <taxon>Acidobacteriota</taxon>
        <taxon>Terriglobia</taxon>
        <taxon>Terriglobales</taxon>
        <taxon>Acidobacteriaceae</taxon>
        <taxon>Alloacidobacterium</taxon>
    </lineage>
</organism>
<feature type="repeat" description="TPR" evidence="4">
    <location>
        <begin position="681"/>
        <end position="714"/>
    </location>
</feature>
<dbReference type="SUPFAM" id="SSF48452">
    <property type="entry name" value="TPR-like"/>
    <property type="match status" value="2"/>
</dbReference>
<dbReference type="SMART" id="SM00028">
    <property type="entry name" value="TPR"/>
    <property type="match status" value="8"/>
</dbReference>
<dbReference type="GO" id="GO:0009055">
    <property type="term" value="F:electron transfer activity"/>
    <property type="evidence" value="ECO:0007669"/>
    <property type="project" value="InterPro"/>
</dbReference>
<keyword evidence="2 4" id="KW-0802">TPR repeat</keyword>
<dbReference type="Pfam" id="PF07719">
    <property type="entry name" value="TPR_2"/>
    <property type="match status" value="1"/>
</dbReference>
<accession>A0A7G8BCJ0</accession>
<dbReference type="SUPFAM" id="SSF46626">
    <property type="entry name" value="Cytochrome c"/>
    <property type="match status" value="1"/>
</dbReference>
<dbReference type="Pfam" id="PF13432">
    <property type="entry name" value="TPR_16"/>
    <property type="match status" value="1"/>
</dbReference>
<dbReference type="InterPro" id="IPR014784">
    <property type="entry name" value="Cu2_ascorb_mOase-like_C"/>
</dbReference>
<evidence type="ECO:0000256" key="4">
    <source>
        <dbReference type="PROSITE-ProRule" id="PRU00339"/>
    </source>
</evidence>
<dbReference type="PROSITE" id="PS50293">
    <property type="entry name" value="TPR_REGION"/>
    <property type="match status" value="1"/>
</dbReference>
<dbReference type="EMBL" id="CP060394">
    <property type="protein sequence ID" value="QNI30260.1"/>
    <property type="molecule type" value="Genomic_DNA"/>
</dbReference>
<evidence type="ECO:0000313" key="6">
    <source>
        <dbReference type="Proteomes" id="UP000515312"/>
    </source>
</evidence>
<dbReference type="InterPro" id="IPR036939">
    <property type="entry name" value="Cu2_ascorb_mOase_N_sf"/>
</dbReference>
<keyword evidence="6" id="KW-1185">Reference proteome</keyword>
<dbReference type="GO" id="GO:0016715">
    <property type="term" value="F:oxidoreductase activity, acting on paired donors, with incorporation or reduction of molecular oxygen, reduced ascorbate as one donor, and incorporation of one atom of oxygen"/>
    <property type="evidence" value="ECO:0007669"/>
    <property type="project" value="InterPro"/>
</dbReference>
<evidence type="ECO:0000313" key="5">
    <source>
        <dbReference type="EMBL" id="QNI30260.1"/>
    </source>
</evidence>
<dbReference type="InterPro" id="IPR019734">
    <property type="entry name" value="TPR_rpt"/>
</dbReference>
<keyword evidence="1" id="KW-0677">Repeat</keyword>
<dbReference type="InterPro" id="IPR008977">
    <property type="entry name" value="PHM/PNGase_F_dom_sf"/>
</dbReference>
<dbReference type="Gene3D" id="2.60.120.310">
    <property type="entry name" value="Copper type II, ascorbate-dependent monooxygenase, N-terminal domain"/>
    <property type="match status" value="1"/>
</dbReference>
<dbReference type="InterPro" id="IPR011990">
    <property type="entry name" value="TPR-like_helical_dom_sf"/>
</dbReference>
<dbReference type="GO" id="GO:0005507">
    <property type="term" value="F:copper ion binding"/>
    <property type="evidence" value="ECO:0007669"/>
    <property type="project" value="InterPro"/>
</dbReference>
<evidence type="ECO:0000256" key="3">
    <source>
        <dbReference type="ARBA" id="ARBA00023157"/>
    </source>
</evidence>
<name>A0A7G8BCJ0_9BACT</name>
<feature type="repeat" description="TPR" evidence="4">
    <location>
        <begin position="443"/>
        <end position="476"/>
    </location>
</feature>
<feature type="repeat" description="TPR" evidence="4">
    <location>
        <begin position="613"/>
        <end position="646"/>
    </location>
</feature>
<dbReference type="GO" id="GO:0020037">
    <property type="term" value="F:heme binding"/>
    <property type="evidence" value="ECO:0007669"/>
    <property type="project" value="InterPro"/>
</dbReference>
<dbReference type="AlphaFoldDB" id="A0A7G8BCJ0"/>
<feature type="repeat" description="TPR" evidence="4">
    <location>
        <begin position="545"/>
        <end position="578"/>
    </location>
</feature>
<dbReference type="Gene3D" id="1.25.40.10">
    <property type="entry name" value="Tetratricopeptide repeat domain"/>
    <property type="match status" value="2"/>
</dbReference>
<reference evidence="5 6" key="1">
    <citation type="submission" date="2020-08" db="EMBL/GenBank/DDBJ databases">
        <title>Edaphobacter telluris sp. nov. and Acidobacterium dinghuensis sp. nov., two acidobacteria isolated from forest soil.</title>
        <authorList>
            <person name="Fu J."/>
            <person name="Qiu L."/>
        </authorList>
    </citation>
    <scope>NUCLEOTIDE SEQUENCE [LARGE SCALE GENOMIC DNA]</scope>
    <source>
        <strain evidence="5">4Y35</strain>
    </source>
</reference>
<dbReference type="RefSeq" id="WP_186740014.1">
    <property type="nucleotide sequence ID" value="NZ_CP060394.1"/>
</dbReference>
<evidence type="ECO:0000256" key="2">
    <source>
        <dbReference type="ARBA" id="ARBA00022803"/>
    </source>
</evidence>
<protein>
    <submittedName>
        <fullName evidence="5">Tetratricopeptide repeat protein</fullName>
    </submittedName>
</protein>
<dbReference type="Gene3D" id="2.60.120.230">
    <property type="match status" value="1"/>
</dbReference>
<dbReference type="PANTHER" id="PTHR12558:SF13">
    <property type="entry name" value="CELL DIVISION CYCLE PROTEIN 27 HOMOLOG"/>
    <property type="match status" value="1"/>
</dbReference>
<dbReference type="InterPro" id="IPR036909">
    <property type="entry name" value="Cyt_c-like_dom_sf"/>
</dbReference>
<sequence>MGLVVFAGMRVAMHPPVRAADAPVIYARQIAPILYKNCTTCHHPGGAGPFSLMTYADARRWGQQMLQVTQSRYMPPWLPEPGYGDFADNRRLSDSDLKLIREWVMTGMAQGDAADVPAAPHYGETWELGPPDLILKVAKPYTLIASGTDVFRNFVLPYPLKHTRYVRAIEILPGTPQVVHHANVLIDRTASFRKAHPRDWQEGVAGMELEVDAGHTFDPDSHFLFWKPDTPVLTEPEGMPWRLDPGNDLILNMHLKPSGKLETMQAEIGLYFTDKPPEKQPMLLQLEDDRALDIPPGARDFVVQDQMKLPVDVEVLGVYPHAHYLGKDLQGYAVLPSGEKKWLVWIRNWDIDRQSVYRYRTPLRLPKGTVLYMRYTYDNSSENIHNPNNPPIRVKAGNRSVDEMGHLWLQVLPLKRAPDAPDPRYLLEQAWMENRLRKDPQDSIAIFNLAGAYLGQGKYSQAIGAYRRELAIDADNPRTLTALGVALDKAGETQQAAETYEKAIDINSDQVDARFDLGRMDLNHDDAARAEQQFRAILEQHSDDADAHSGLGLALLKEQRPDAAQPEFQRALELNPHDAAALDGSAQLAIASGDPAHAADLLESAVKQDDKDAEMREHLAMAYVQLGRFGDAATQLKAAAALTPDDPTVHSLLSQVLTTTGQLNDAIVEQQAALHLDGNDADGWNNLGVLEVKAGKTSEAREDFQHALRIAPNHAQAQANLARLQAATTGNH</sequence>
<gene>
    <name evidence="5" type="ORF">H7849_13810</name>
</gene>
<dbReference type="PROSITE" id="PS50005">
    <property type="entry name" value="TPR"/>
    <property type="match status" value="5"/>
</dbReference>
<dbReference type="InterPro" id="IPR013105">
    <property type="entry name" value="TPR_2"/>
</dbReference>
<dbReference type="Proteomes" id="UP000515312">
    <property type="component" value="Chromosome"/>
</dbReference>
<dbReference type="KEGG" id="adin:H7849_13810"/>
<keyword evidence="3" id="KW-1015">Disulfide bond</keyword>
<dbReference type="Pfam" id="PF14559">
    <property type="entry name" value="TPR_19"/>
    <property type="match status" value="2"/>
</dbReference>
<feature type="repeat" description="TPR" evidence="4">
    <location>
        <begin position="477"/>
        <end position="510"/>
    </location>
</feature>
<dbReference type="SUPFAM" id="SSF49742">
    <property type="entry name" value="PHM/PNGase F"/>
    <property type="match status" value="2"/>
</dbReference>